<dbReference type="Proteomes" id="UP001169063">
    <property type="component" value="Unassembled WGS sequence"/>
</dbReference>
<comment type="caution">
    <text evidence="4">The sequence shown here is derived from an EMBL/GenBank/DDBJ whole genome shotgun (WGS) entry which is preliminary data.</text>
</comment>
<evidence type="ECO:0000259" key="3">
    <source>
        <dbReference type="Pfam" id="PF04715"/>
    </source>
</evidence>
<feature type="region of interest" description="Disordered" evidence="1">
    <location>
        <begin position="134"/>
        <end position="154"/>
    </location>
</feature>
<gene>
    <name evidence="4" type="ORF">Q0812_06010</name>
</gene>
<proteinExistence type="predicted"/>
<feature type="compositionally biased region" description="Pro residues" evidence="1">
    <location>
        <begin position="136"/>
        <end position="147"/>
    </location>
</feature>
<dbReference type="SUPFAM" id="SSF56322">
    <property type="entry name" value="ADC synthase"/>
    <property type="match status" value="1"/>
</dbReference>
<sequence length="444" mass="47745">MSIEVLPWIEPVAAAAPLRERPWAFLALSDGSPQARWSYLAWEPEATVRLDPGGGDPFAALRGLTGADPLMSDVDEPPPFTGGGVGLLAYEAAGAFDRLDLPRATGWPDLFAARYARLLAFDHHRRRVLAIGGAVPPDPEAPEPGPPSEAFTPEAPPDAYEAAVAEVVARIGRGDLFQANIAQAWSGRLRRGADPFDLFTRLTEASPAPYAAWWRLPGAALVSQSPESFLSLEAEAGVRRVRARPIKGTRPRHPDPARDAALAEDLTKSDKDRAENLMIVDLMRNDLARVCRPGTVHVEALNALRTWPHVHHLESVVAGDLVDGVDAPAVLAAAFPPGSITGAPKVEAMKVIAELERPRGPWCGSLALLADGGAMEASVLIRTVGLLEDQEGWRWRTLAGAGITADSDPASERLETEAKIAAIRRALCGQQLEQVIESDRRGRR</sequence>
<organism evidence="4 5">
    <name type="scientific">Peiella sedimenti</name>
    <dbReference type="NCBI Taxonomy" id="3061083"/>
    <lineage>
        <taxon>Bacteria</taxon>
        <taxon>Pseudomonadati</taxon>
        <taxon>Pseudomonadota</taxon>
        <taxon>Alphaproteobacteria</taxon>
        <taxon>Caulobacterales</taxon>
        <taxon>Caulobacteraceae</taxon>
        <taxon>Peiella</taxon>
    </lineage>
</organism>
<dbReference type="Pfam" id="PF00425">
    <property type="entry name" value="Chorismate_bind"/>
    <property type="match status" value="1"/>
</dbReference>
<dbReference type="PANTHER" id="PTHR11236:SF9">
    <property type="entry name" value="ANTHRANILATE SYNTHASE COMPONENT 1"/>
    <property type="match status" value="1"/>
</dbReference>
<dbReference type="RefSeq" id="WP_302109409.1">
    <property type="nucleotide sequence ID" value="NZ_JAUKTR010000002.1"/>
</dbReference>
<dbReference type="PRINTS" id="PR00095">
    <property type="entry name" value="ANTSNTHASEI"/>
</dbReference>
<evidence type="ECO:0000259" key="2">
    <source>
        <dbReference type="Pfam" id="PF00425"/>
    </source>
</evidence>
<keyword evidence="5" id="KW-1185">Reference proteome</keyword>
<dbReference type="Gene3D" id="3.60.120.10">
    <property type="entry name" value="Anthranilate synthase"/>
    <property type="match status" value="1"/>
</dbReference>
<evidence type="ECO:0000313" key="4">
    <source>
        <dbReference type="EMBL" id="MDO1558980.1"/>
    </source>
</evidence>
<evidence type="ECO:0000256" key="1">
    <source>
        <dbReference type="SAM" id="MobiDB-lite"/>
    </source>
</evidence>
<feature type="domain" description="Chorismate-utilising enzyme C-terminal" evidence="2">
    <location>
        <begin position="158"/>
        <end position="419"/>
    </location>
</feature>
<name>A0ABT8SLF8_9CAUL</name>
<dbReference type="EMBL" id="JAUKTR010000002">
    <property type="protein sequence ID" value="MDO1558980.1"/>
    <property type="molecule type" value="Genomic_DNA"/>
</dbReference>
<evidence type="ECO:0000313" key="5">
    <source>
        <dbReference type="Proteomes" id="UP001169063"/>
    </source>
</evidence>
<dbReference type="InterPro" id="IPR015890">
    <property type="entry name" value="Chorismate_C"/>
</dbReference>
<dbReference type="InterPro" id="IPR019999">
    <property type="entry name" value="Anth_synth_I-like"/>
</dbReference>
<protein>
    <submittedName>
        <fullName evidence="4">Anthranilate synthase component I family protein</fullName>
    </submittedName>
</protein>
<reference evidence="4" key="1">
    <citation type="submission" date="2023-07" db="EMBL/GenBank/DDBJ databases">
        <title>Brevundimonas soil sp. nov., isolated from the soil of chemical plant.</title>
        <authorList>
            <person name="Wu N."/>
        </authorList>
    </citation>
    <scope>NUCLEOTIDE SEQUENCE</scope>
    <source>
        <strain evidence="4">XZ-24</strain>
    </source>
</reference>
<feature type="domain" description="Anthranilate synthase component I N-terminal" evidence="3">
    <location>
        <begin position="8"/>
        <end position="128"/>
    </location>
</feature>
<dbReference type="Pfam" id="PF04715">
    <property type="entry name" value="Anth_synt_I_N"/>
    <property type="match status" value="1"/>
</dbReference>
<dbReference type="PANTHER" id="PTHR11236">
    <property type="entry name" value="AMINOBENZOATE/ANTHRANILATE SYNTHASE"/>
    <property type="match status" value="1"/>
</dbReference>
<dbReference type="InterPro" id="IPR005801">
    <property type="entry name" value="ADC_synthase"/>
</dbReference>
<dbReference type="InterPro" id="IPR006805">
    <property type="entry name" value="Anth_synth_I_N"/>
</dbReference>
<accession>A0ABT8SLF8</accession>